<evidence type="ECO:0000256" key="1">
    <source>
        <dbReference type="ARBA" id="ARBA00004496"/>
    </source>
</evidence>
<dbReference type="Proteomes" id="UP000271241">
    <property type="component" value="Unassembled WGS sequence"/>
</dbReference>
<comment type="similarity">
    <text evidence="2">Belongs to the NEMF family.</text>
</comment>
<feature type="compositionally biased region" description="Basic residues" evidence="5">
    <location>
        <begin position="365"/>
        <end position="374"/>
    </location>
</feature>
<evidence type="ECO:0008006" key="10">
    <source>
        <dbReference type="Google" id="ProtNLM"/>
    </source>
</evidence>
<dbReference type="OrthoDB" id="207084at2759"/>
<protein>
    <recommendedName>
        <fullName evidence="10">NFACT RNA-binding domain-containing protein</fullName>
    </recommendedName>
</protein>
<reference evidence="9" key="1">
    <citation type="journal article" date="2018" name="Nat. Microbiol.">
        <title>Leveraging single-cell genomics to expand the fungal tree of life.</title>
        <authorList>
            <person name="Ahrendt S.R."/>
            <person name="Quandt C.A."/>
            <person name="Ciobanu D."/>
            <person name="Clum A."/>
            <person name="Salamov A."/>
            <person name="Andreopoulos B."/>
            <person name="Cheng J.F."/>
            <person name="Woyke T."/>
            <person name="Pelin A."/>
            <person name="Henrissat B."/>
            <person name="Reynolds N.K."/>
            <person name="Benny G.L."/>
            <person name="Smith M.E."/>
            <person name="James T.Y."/>
            <person name="Grigoriev I.V."/>
        </authorList>
    </citation>
    <scope>NUCLEOTIDE SEQUENCE [LARGE SCALE GENOMIC DNA]</scope>
    <source>
        <strain evidence="9">RSA 1356</strain>
    </source>
</reference>
<keyword evidence="3" id="KW-0963">Cytoplasm</keyword>
<dbReference type="GO" id="GO:0000049">
    <property type="term" value="F:tRNA binding"/>
    <property type="evidence" value="ECO:0007669"/>
    <property type="project" value="TreeGrafter"/>
</dbReference>
<evidence type="ECO:0000256" key="2">
    <source>
        <dbReference type="ARBA" id="ARBA00008318"/>
    </source>
</evidence>
<feature type="domain" description="NFACT RNA-binding" evidence="6">
    <location>
        <begin position="46"/>
        <end position="156"/>
    </location>
</feature>
<feature type="compositionally biased region" description="Acidic residues" evidence="5">
    <location>
        <begin position="439"/>
        <end position="461"/>
    </location>
</feature>
<evidence type="ECO:0000259" key="7">
    <source>
        <dbReference type="Pfam" id="PF11923"/>
    </source>
</evidence>
<name>A0A4P9XVP1_9FUNG</name>
<feature type="compositionally biased region" description="Acidic residues" evidence="5">
    <location>
        <begin position="418"/>
        <end position="431"/>
    </location>
</feature>
<evidence type="ECO:0000313" key="9">
    <source>
        <dbReference type="Proteomes" id="UP000271241"/>
    </source>
</evidence>
<dbReference type="GO" id="GO:1990112">
    <property type="term" value="C:RQC complex"/>
    <property type="evidence" value="ECO:0007669"/>
    <property type="project" value="TreeGrafter"/>
</dbReference>
<accession>A0A4P9XVP1</accession>
<keyword evidence="9" id="KW-1185">Reference proteome</keyword>
<dbReference type="GO" id="GO:0072344">
    <property type="term" value="P:rescue of stalled ribosome"/>
    <property type="evidence" value="ECO:0007669"/>
    <property type="project" value="TreeGrafter"/>
</dbReference>
<feature type="compositionally biased region" description="Polar residues" evidence="5">
    <location>
        <begin position="232"/>
        <end position="242"/>
    </location>
</feature>
<comment type="subcellular location">
    <subcellularLocation>
        <location evidence="1">Cytoplasm</location>
    </subcellularLocation>
</comment>
<dbReference type="GO" id="GO:0043023">
    <property type="term" value="F:ribosomal large subunit binding"/>
    <property type="evidence" value="ECO:0007669"/>
    <property type="project" value="TreeGrafter"/>
</dbReference>
<feature type="region of interest" description="Disordered" evidence="5">
    <location>
        <begin position="193"/>
        <end position="212"/>
    </location>
</feature>
<feature type="compositionally biased region" description="Low complexity" evidence="5">
    <location>
        <begin position="396"/>
        <end position="417"/>
    </location>
</feature>
<dbReference type="AlphaFoldDB" id="A0A4P9XVP1"/>
<keyword evidence="4" id="KW-0175">Coiled coil</keyword>
<dbReference type="PANTHER" id="PTHR15239">
    <property type="entry name" value="NUCLEAR EXPORT MEDIATOR FACTOR NEMF"/>
    <property type="match status" value="1"/>
</dbReference>
<evidence type="ECO:0000256" key="4">
    <source>
        <dbReference type="ARBA" id="ARBA00023054"/>
    </source>
</evidence>
<organism evidence="8 9">
    <name type="scientific">Thamnocephalis sphaerospora</name>
    <dbReference type="NCBI Taxonomy" id="78915"/>
    <lineage>
        <taxon>Eukaryota</taxon>
        <taxon>Fungi</taxon>
        <taxon>Fungi incertae sedis</taxon>
        <taxon>Zoopagomycota</taxon>
        <taxon>Zoopagomycotina</taxon>
        <taxon>Zoopagomycetes</taxon>
        <taxon>Zoopagales</taxon>
        <taxon>Sigmoideomycetaceae</taxon>
        <taxon>Thamnocephalis</taxon>
    </lineage>
</organism>
<dbReference type="GO" id="GO:1990116">
    <property type="term" value="P:ribosome-associated ubiquitin-dependent protein catabolic process"/>
    <property type="evidence" value="ECO:0007669"/>
    <property type="project" value="TreeGrafter"/>
</dbReference>
<feature type="compositionally biased region" description="Low complexity" evidence="5">
    <location>
        <begin position="328"/>
        <end position="340"/>
    </location>
</feature>
<dbReference type="GO" id="GO:0005737">
    <property type="term" value="C:cytoplasm"/>
    <property type="evidence" value="ECO:0007669"/>
    <property type="project" value="UniProtKB-SubCell"/>
</dbReference>
<dbReference type="InterPro" id="IPR051608">
    <property type="entry name" value="RQC_Subunit_NEMF"/>
</dbReference>
<dbReference type="InterPro" id="IPR021846">
    <property type="entry name" value="NFACT-C"/>
</dbReference>
<evidence type="ECO:0000256" key="5">
    <source>
        <dbReference type="SAM" id="MobiDB-lite"/>
    </source>
</evidence>
<proteinExistence type="inferred from homology"/>
<gene>
    <name evidence="8" type="ORF">THASP1DRAFT_27876</name>
</gene>
<evidence type="ECO:0000259" key="6">
    <source>
        <dbReference type="Pfam" id="PF05670"/>
    </source>
</evidence>
<dbReference type="PANTHER" id="PTHR15239:SF6">
    <property type="entry name" value="RIBOSOME QUALITY CONTROL COMPLEX SUBUNIT NEMF"/>
    <property type="match status" value="1"/>
</dbReference>
<feature type="region of interest" description="Disordered" evidence="5">
    <location>
        <begin position="224"/>
        <end position="461"/>
    </location>
</feature>
<feature type="domain" description="NFACT protein C-terminal" evidence="7">
    <location>
        <begin position="481"/>
        <end position="573"/>
    </location>
</feature>
<dbReference type="EMBL" id="KZ992457">
    <property type="protein sequence ID" value="RKP10357.1"/>
    <property type="molecule type" value="Genomic_DNA"/>
</dbReference>
<dbReference type="InterPro" id="IPR008532">
    <property type="entry name" value="NFACT_RNA-bd"/>
</dbReference>
<evidence type="ECO:0000256" key="3">
    <source>
        <dbReference type="ARBA" id="ARBA00022490"/>
    </source>
</evidence>
<evidence type="ECO:0000313" key="8">
    <source>
        <dbReference type="EMBL" id="RKP10357.1"/>
    </source>
</evidence>
<dbReference type="Pfam" id="PF05670">
    <property type="entry name" value="NFACT-R_1"/>
    <property type="match status" value="1"/>
</dbReference>
<feature type="compositionally biased region" description="Basic and acidic residues" evidence="5">
    <location>
        <begin position="262"/>
        <end position="271"/>
    </location>
</feature>
<feature type="compositionally biased region" description="Basic and acidic residues" evidence="5">
    <location>
        <begin position="293"/>
        <end position="311"/>
    </location>
</feature>
<dbReference type="Pfam" id="PF11923">
    <property type="entry name" value="NFACT-C"/>
    <property type="match status" value="1"/>
</dbReference>
<dbReference type="STRING" id="78915.A0A4P9XVP1"/>
<sequence length="590" mass="65318">MIKHEKTMAHAKKAFESAEKKIRQDLKQIKITATINKMRKPFWFEKFLWFISSDGYMIIAGRDMQQNELIVKRHLGKDDKYVHADLHGAATVVIKNPHPYPPPPSTLFQAGVMSVCQSRAWEAKMLASAYWVNADQVSKTAPSGEYLTTGSFMIRGKRNFLPPVNLVYGFGFMFKIDESCVAAHVLLRREAEDKHSGIDATAATEEEQRWRERHSHYEYVDEQGQAAEGNGQEDSQPASNTAARVPASPLAVSSAGAAAEENTAKYKLDDHGSEEEGTIIAELLKPTNTEQAKQIRDASSKKRLSAKERRDLKKGKGKTTTADDDIAVEPTAAATPAKEAGNQKKMQKQPKQSAGKIKDTPTKSKNVRGKKARKANRDAWPDSDEDAADPLKTHETLTTAEEAEAVSPPEAPLCEEQQAAEEEEEEEEEEISPAAEAQSLDDSDIENDTPEAGQLEDAEEQEEVRRLMAEENIKVLEDEDKENLSFLDALVGSPLPDDILHFAIPVCAPYAALQRCKYRIKLQPGSLKKGKACKTALDVFLKHPSITQRERELLKSVPETEQIAAMLPKVRVVTGAGEGSRKNKPGGGRR</sequence>